<sequence length="281" mass="32456">MKKQIILSIALAFIINKKAISQKHLIPLEKQDTLQVSDIKTTHLLFDQRIKYLDVGSPYFVADTTQQMVKLKHIGEELVDVRSQVSNLTVITEDGGYYSLVLSYKRFLDNLTYKVKRTVEFADAVKNEVEKEEEKSAELLSLCEKLDKNFNNKIHIKNGKSGDIRIRVTGIFYIKEKIGLRLELKNESAIDFDIDNILFRTKLNKRLSKDYLYQERVIHPIHTCTEDFEIIGNGQKNVTLLFDKFMLNEKEKLSIDIFETNGGRSASINIAREDLLKPKVI</sequence>
<dbReference type="InterPro" id="IPR022298">
    <property type="entry name" value="Conjug_transposon_TraN"/>
</dbReference>
<dbReference type="OrthoDB" id="1038500at2"/>
<dbReference type="AlphaFoldDB" id="A0A1E5T7M9"/>
<reference evidence="2 3" key="1">
    <citation type="submission" date="2016-05" db="EMBL/GenBank/DDBJ databases">
        <title>Draft Genome Sequence of Algibacter sp. Strain SK-16 Isolated from the Surface Water of Aburatsubo Inlet.</title>
        <authorList>
            <person name="Wong S.-K."/>
            <person name="Yoshizawa S."/>
            <person name="Nakajima Y."/>
            <person name="Ogura Y."/>
            <person name="Tetsuya H."/>
            <person name="Hamasaki K."/>
        </authorList>
    </citation>
    <scope>NUCLEOTIDE SEQUENCE [LARGE SCALE GENOMIC DNA]</scope>
    <source>
        <strain evidence="2 3">SK-16</strain>
    </source>
</reference>
<dbReference type="Pfam" id="PF13595">
    <property type="entry name" value="DUF4138"/>
    <property type="match status" value="1"/>
</dbReference>
<accession>A0A1E5T7M9</accession>
<evidence type="ECO:0000256" key="1">
    <source>
        <dbReference type="SAM" id="Coils"/>
    </source>
</evidence>
<evidence type="ECO:0000313" key="2">
    <source>
        <dbReference type="EMBL" id="OEK07356.1"/>
    </source>
</evidence>
<evidence type="ECO:0000313" key="3">
    <source>
        <dbReference type="Proteomes" id="UP000095713"/>
    </source>
</evidence>
<keyword evidence="3" id="KW-1185">Reference proteome</keyword>
<dbReference type="EMBL" id="MDJD01000048">
    <property type="protein sequence ID" value="OEK07356.1"/>
    <property type="molecule type" value="Genomic_DNA"/>
</dbReference>
<gene>
    <name evidence="2" type="ORF">A8C32_18135</name>
</gene>
<name>A0A1E5T7M9_9FLAO</name>
<protein>
    <recommendedName>
        <fullName evidence="4">Conjugative transposon protein TraN</fullName>
    </recommendedName>
</protein>
<evidence type="ECO:0008006" key="4">
    <source>
        <dbReference type="Google" id="ProtNLM"/>
    </source>
</evidence>
<dbReference type="Proteomes" id="UP000095713">
    <property type="component" value="Unassembled WGS sequence"/>
</dbReference>
<comment type="caution">
    <text evidence="2">The sequence shown here is derived from an EMBL/GenBank/DDBJ whole genome shotgun (WGS) entry which is preliminary data.</text>
</comment>
<organism evidence="2 3">
    <name type="scientific">Flavivirga aquatica</name>
    <dbReference type="NCBI Taxonomy" id="1849968"/>
    <lineage>
        <taxon>Bacteria</taxon>
        <taxon>Pseudomonadati</taxon>
        <taxon>Bacteroidota</taxon>
        <taxon>Flavobacteriia</taxon>
        <taxon>Flavobacteriales</taxon>
        <taxon>Flavobacteriaceae</taxon>
        <taxon>Flavivirga</taxon>
    </lineage>
</organism>
<proteinExistence type="predicted"/>
<feature type="coiled-coil region" evidence="1">
    <location>
        <begin position="122"/>
        <end position="149"/>
    </location>
</feature>
<dbReference type="RefSeq" id="WP_069830845.1">
    <property type="nucleotide sequence ID" value="NZ_MDJD01000048.1"/>
</dbReference>
<dbReference type="STRING" id="1849968.A8C32_18135"/>
<keyword evidence="1" id="KW-0175">Coiled coil</keyword>